<dbReference type="InterPro" id="IPR052158">
    <property type="entry name" value="INH-QAR"/>
</dbReference>
<dbReference type="PANTHER" id="PTHR43130">
    <property type="entry name" value="ARAC-FAMILY TRANSCRIPTIONAL REGULATOR"/>
    <property type="match status" value="1"/>
</dbReference>
<proteinExistence type="predicted"/>
<dbReference type="CDD" id="cd03139">
    <property type="entry name" value="GATase1_PfpI_2"/>
    <property type="match status" value="1"/>
</dbReference>
<keyword evidence="3" id="KW-1185">Reference proteome</keyword>
<feature type="domain" description="DJ-1/PfpI" evidence="1">
    <location>
        <begin position="4"/>
        <end position="176"/>
    </location>
</feature>
<dbReference type="Gene3D" id="3.40.50.880">
    <property type="match status" value="1"/>
</dbReference>
<name>A0ABQ2D4Z4_9DEIO</name>
<organism evidence="2 3">
    <name type="scientific">Deinococcus roseus</name>
    <dbReference type="NCBI Taxonomy" id="392414"/>
    <lineage>
        <taxon>Bacteria</taxon>
        <taxon>Thermotogati</taxon>
        <taxon>Deinococcota</taxon>
        <taxon>Deinococci</taxon>
        <taxon>Deinococcales</taxon>
        <taxon>Deinococcaceae</taxon>
        <taxon>Deinococcus</taxon>
    </lineage>
</organism>
<evidence type="ECO:0000313" key="2">
    <source>
        <dbReference type="EMBL" id="GGJ45804.1"/>
    </source>
</evidence>
<accession>A0ABQ2D4Z4</accession>
<reference evidence="3" key="1">
    <citation type="journal article" date="2019" name="Int. J. Syst. Evol. Microbiol.">
        <title>The Global Catalogue of Microorganisms (GCM) 10K type strain sequencing project: providing services to taxonomists for standard genome sequencing and annotation.</title>
        <authorList>
            <consortium name="The Broad Institute Genomics Platform"/>
            <consortium name="The Broad Institute Genome Sequencing Center for Infectious Disease"/>
            <person name="Wu L."/>
            <person name="Ma J."/>
        </authorList>
    </citation>
    <scope>NUCLEOTIDE SEQUENCE [LARGE SCALE GENOMIC DNA]</scope>
    <source>
        <strain evidence="3">JCM 14370</strain>
    </source>
</reference>
<dbReference type="EMBL" id="BMOD01000016">
    <property type="protein sequence ID" value="GGJ45804.1"/>
    <property type="molecule type" value="Genomic_DNA"/>
</dbReference>
<gene>
    <name evidence="2" type="ORF">GCM10008938_35080</name>
</gene>
<dbReference type="PANTHER" id="PTHR43130:SF14">
    <property type="entry name" value="DJ-1_PFPI DOMAIN-CONTAINING PROTEIN"/>
    <property type="match status" value="1"/>
</dbReference>
<evidence type="ECO:0000313" key="3">
    <source>
        <dbReference type="Proteomes" id="UP000632222"/>
    </source>
</evidence>
<comment type="caution">
    <text evidence="2">The sequence shown here is derived from an EMBL/GenBank/DDBJ whole genome shotgun (WGS) entry which is preliminary data.</text>
</comment>
<dbReference type="Proteomes" id="UP000632222">
    <property type="component" value="Unassembled WGS sequence"/>
</dbReference>
<sequence>MFMKTVGIYIFDEAEVMDFSAPFEAFSVANRLKNRLGEPEPYQVLLVAEKPETIKARNLFQVLPHFDFANHPRLDVLVVSGGVVTSELQKPRVIQWIQEQHQHTETTASICTGAFLLAEAGLLDGKPATTHWEDLADLQAAYPQVQVQAEVNFTQEGKVFTSAGVSAGMLLSLHLIGLDHGMDFAVRVAKQIEFPFEPQRETA</sequence>
<dbReference type="SUPFAM" id="SSF52317">
    <property type="entry name" value="Class I glutamine amidotransferase-like"/>
    <property type="match status" value="1"/>
</dbReference>
<protein>
    <submittedName>
        <fullName evidence="2">Glutamine amidotransferase</fullName>
    </submittedName>
</protein>
<dbReference type="Pfam" id="PF01965">
    <property type="entry name" value="DJ-1_PfpI"/>
    <property type="match status" value="1"/>
</dbReference>
<dbReference type="InterPro" id="IPR029062">
    <property type="entry name" value="Class_I_gatase-like"/>
</dbReference>
<dbReference type="InterPro" id="IPR002818">
    <property type="entry name" value="DJ-1/PfpI"/>
</dbReference>
<keyword evidence="2" id="KW-0315">Glutamine amidotransferase</keyword>
<evidence type="ECO:0000259" key="1">
    <source>
        <dbReference type="Pfam" id="PF01965"/>
    </source>
</evidence>